<evidence type="ECO:0000313" key="5">
    <source>
        <dbReference type="Proteomes" id="UP000392064"/>
    </source>
</evidence>
<name>A0A5Q2MKM6_9ACTN</name>
<evidence type="ECO:0000313" key="4">
    <source>
        <dbReference type="EMBL" id="QGG40490.1"/>
    </source>
</evidence>
<proteinExistence type="predicted"/>
<evidence type="ECO:0008006" key="6">
    <source>
        <dbReference type="Google" id="ProtNLM"/>
    </source>
</evidence>
<accession>A0A5Q2MKM6</accession>
<keyword evidence="3" id="KW-0732">Signal</keyword>
<sequence>MRTLITTAAAALVAALLLAPSAAQADSRVTVRNDFGRAEADTTYSTKITVTGSGFQSIRNAHGGVYVAFGTVSGTWRPSQGGVTGKNYRYVPDSETRSNQGFLRYVAYPGSDTAASANGGTLKGGGFSTTLTIPGPVFKTYDRDNKITTVDCRKVRCGVITFGAHGIKNANNETFTPVTFKKIITSGAAQQAPAADEAAPGAVADEESAPEAAAKGAPAKKGRPAVRVDQRTAVQGRVLAFSGTGFTPGEQVLAILDDGAAAAGPIVVGARGDVAAVIQIPASAKAGTHTLRVSATTSGTEVERNFAIAPDTSLAAATDEETTDWVPWAAAAAAAVILLLSLVLAVVRLRRIRAGRAA</sequence>
<dbReference type="AlphaFoldDB" id="A0A5Q2MKM6"/>
<dbReference type="RefSeq" id="WP_153651761.1">
    <property type="nucleotide sequence ID" value="NZ_CP045737.1"/>
</dbReference>
<gene>
    <name evidence="4" type="ORF">GEV26_03400</name>
</gene>
<organism evidence="4 5">
    <name type="scientific">Aeromicrobium yanjiei</name>
    <dbReference type="NCBI Taxonomy" id="2662028"/>
    <lineage>
        <taxon>Bacteria</taxon>
        <taxon>Bacillati</taxon>
        <taxon>Actinomycetota</taxon>
        <taxon>Actinomycetes</taxon>
        <taxon>Propionibacteriales</taxon>
        <taxon>Nocardioidaceae</taxon>
        <taxon>Aeromicrobium</taxon>
    </lineage>
</organism>
<keyword evidence="2" id="KW-0812">Transmembrane</keyword>
<feature type="transmembrane region" description="Helical" evidence="2">
    <location>
        <begin position="325"/>
        <end position="347"/>
    </location>
</feature>
<dbReference type="Proteomes" id="UP000392064">
    <property type="component" value="Chromosome"/>
</dbReference>
<feature type="compositionally biased region" description="Low complexity" evidence="1">
    <location>
        <begin position="194"/>
        <end position="203"/>
    </location>
</feature>
<feature type="region of interest" description="Disordered" evidence="1">
    <location>
        <begin position="194"/>
        <end position="227"/>
    </location>
</feature>
<dbReference type="EMBL" id="CP045737">
    <property type="protein sequence ID" value="QGG40490.1"/>
    <property type="molecule type" value="Genomic_DNA"/>
</dbReference>
<evidence type="ECO:0000256" key="2">
    <source>
        <dbReference type="SAM" id="Phobius"/>
    </source>
</evidence>
<keyword evidence="2" id="KW-0472">Membrane</keyword>
<evidence type="ECO:0000256" key="1">
    <source>
        <dbReference type="SAM" id="MobiDB-lite"/>
    </source>
</evidence>
<keyword evidence="2" id="KW-1133">Transmembrane helix</keyword>
<dbReference type="KEGG" id="aef:GEV26_03400"/>
<evidence type="ECO:0000256" key="3">
    <source>
        <dbReference type="SAM" id="SignalP"/>
    </source>
</evidence>
<feature type="chain" id="PRO_5024450543" description="IPT/TIG domain-containing protein" evidence="3">
    <location>
        <begin position="26"/>
        <end position="358"/>
    </location>
</feature>
<dbReference type="Gene3D" id="2.60.40.230">
    <property type="entry name" value="Neocarzinostatin-like"/>
    <property type="match status" value="1"/>
</dbReference>
<keyword evidence="5" id="KW-1185">Reference proteome</keyword>
<reference evidence="4 5" key="1">
    <citation type="submission" date="2019-11" db="EMBL/GenBank/DDBJ databases">
        <authorList>
            <person name="Li J."/>
        </authorList>
    </citation>
    <scope>NUCLEOTIDE SEQUENCE [LARGE SCALE GENOMIC DNA]</scope>
    <source>
        <strain evidence="4 5">MF47</strain>
    </source>
</reference>
<feature type="signal peptide" evidence="3">
    <location>
        <begin position="1"/>
        <end position="25"/>
    </location>
</feature>
<protein>
    <recommendedName>
        <fullName evidence="6">IPT/TIG domain-containing protein</fullName>
    </recommendedName>
</protein>